<protein>
    <submittedName>
        <fullName evidence="1">Uncharacterized protein</fullName>
    </submittedName>
</protein>
<organism evidence="1 2">
    <name type="scientific">Polarella glacialis</name>
    <name type="common">Dinoflagellate</name>
    <dbReference type="NCBI Taxonomy" id="89957"/>
    <lineage>
        <taxon>Eukaryota</taxon>
        <taxon>Sar</taxon>
        <taxon>Alveolata</taxon>
        <taxon>Dinophyceae</taxon>
        <taxon>Suessiales</taxon>
        <taxon>Suessiaceae</taxon>
        <taxon>Polarella</taxon>
    </lineage>
</organism>
<name>A0A813LXG2_POLGL</name>
<reference evidence="1" key="1">
    <citation type="submission" date="2021-02" db="EMBL/GenBank/DDBJ databases">
        <authorList>
            <person name="Dougan E. K."/>
            <person name="Rhodes N."/>
            <person name="Thang M."/>
            <person name="Chan C."/>
        </authorList>
    </citation>
    <scope>NUCLEOTIDE SEQUENCE</scope>
</reference>
<proteinExistence type="predicted"/>
<evidence type="ECO:0000313" key="2">
    <source>
        <dbReference type="Proteomes" id="UP000626109"/>
    </source>
</evidence>
<feature type="non-terminal residue" evidence="1">
    <location>
        <position position="64"/>
    </location>
</feature>
<sequence length="64" mass="7201">AMRQQRVKMDQFDRNSLLQYHQQAITHALAPQQSLKQMPCQLVFPDDTMAVGSPAVARGVLFST</sequence>
<dbReference type="Proteomes" id="UP000626109">
    <property type="component" value="Unassembled WGS sequence"/>
</dbReference>
<dbReference type="AlphaFoldDB" id="A0A813LXG2"/>
<evidence type="ECO:0000313" key="1">
    <source>
        <dbReference type="EMBL" id="CAE8741050.1"/>
    </source>
</evidence>
<comment type="caution">
    <text evidence="1">The sequence shown here is derived from an EMBL/GenBank/DDBJ whole genome shotgun (WGS) entry which is preliminary data.</text>
</comment>
<dbReference type="EMBL" id="CAJNNW010037348">
    <property type="protein sequence ID" value="CAE8741050.1"/>
    <property type="molecule type" value="Genomic_DNA"/>
</dbReference>
<feature type="non-terminal residue" evidence="1">
    <location>
        <position position="1"/>
    </location>
</feature>
<gene>
    <name evidence="1" type="ORF">PGLA2088_LOCUS50278</name>
</gene>
<accession>A0A813LXG2</accession>